<dbReference type="PANTHER" id="PTHR11214:SF391">
    <property type="entry name" value="BETA-1,3-GALACTOSYLTRANSFERASE BRE-2-RELATED"/>
    <property type="match status" value="1"/>
</dbReference>
<evidence type="ECO:0000256" key="4">
    <source>
        <dbReference type="ARBA" id="ARBA00022679"/>
    </source>
</evidence>
<gene>
    <name evidence="11" type="ORF">CELE_F14B6.6</name>
    <name evidence="11 13" type="ORF">F14B6.6</name>
</gene>
<evidence type="ECO:0000256" key="9">
    <source>
        <dbReference type="ARBA" id="ARBA00023136"/>
    </source>
</evidence>
<name>O62165_CAEEL</name>
<keyword evidence="8 10" id="KW-0333">Golgi apparatus</keyword>
<keyword evidence="7" id="KW-1133">Transmembrane helix</keyword>
<dbReference type="EC" id="2.4.1.-" evidence="10"/>
<evidence type="ECO:0000313" key="11">
    <source>
        <dbReference type="EMBL" id="CAB04109.3"/>
    </source>
</evidence>
<dbReference type="PIR" id="F87937">
    <property type="entry name" value="F87937"/>
</dbReference>
<dbReference type="FunCoup" id="O62165">
    <property type="interactions" value="936"/>
</dbReference>
<dbReference type="AGR" id="WB:WBGene00008787"/>
<dbReference type="KEGG" id="cel:CELE_F14B6.6"/>
<keyword evidence="9" id="KW-0472">Membrane</keyword>
<dbReference type="eggNOG" id="KOG2287">
    <property type="taxonomic scope" value="Eukaryota"/>
</dbReference>
<keyword evidence="3 10" id="KW-0328">Glycosyltransferase</keyword>
<dbReference type="GO" id="GO:0016757">
    <property type="term" value="F:glycosyltransferase activity"/>
    <property type="evidence" value="ECO:0000318"/>
    <property type="project" value="GO_Central"/>
</dbReference>
<dbReference type="OMA" id="FAFHERY"/>
<dbReference type="PANTHER" id="PTHR11214">
    <property type="entry name" value="BETA-1,3-N-ACETYLGLUCOSAMINYLTRANSFERASE"/>
    <property type="match status" value="1"/>
</dbReference>
<dbReference type="UCSC" id="F14B6.6a">
    <property type="organism name" value="c. elegans"/>
</dbReference>
<organism evidence="11 12">
    <name type="scientific">Caenorhabditis elegans</name>
    <dbReference type="NCBI Taxonomy" id="6239"/>
    <lineage>
        <taxon>Eukaryota</taxon>
        <taxon>Metazoa</taxon>
        <taxon>Ecdysozoa</taxon>
        <taxon>Nematoda</taxon>
        <taxon>Chromadorea</taxon>
        <taxon>Rhabditida</taxon>
        <taxon>Rhabditina</taxon>
        <taxon>Rhabditomorpha</taxon>
        <taxon>Rhabditoidea</taxon>
        <taxon>Rhabditidae</taxon>
        <taxon>Peloderinae</taxon>
        <taxon>Caenorhabditis</taxon>
    </lineage>
</organism>
<dbReference type="PaxDb" id="6239-F14B6.6a"/>
<keyword evidence="4" id="KW-0808">Transferase</keyword>
<evidence type="ECO:0000256" key="3">
    <source>
        <dbReference type="ARBA" id="ARBA00022676"/>
    </source>
</evidence>
<dbReference type="AlphaFoldDB" id="O62165"/>
<protein>
    <recommendedName>
        <fullName evidence="10">Hexosyltransferase</fullName>
        <ecNumber evidence="10">2.4.1.-</ecNumber>
    </recommendedName>
</protein>
<dbReference type="GO" id="GO:0016758">
    <property type="term" value="F:hexosyltransferase activity"/>
    <property type="evidence" value="ECO:0007669"/>
    <property type="project" value="InterPro"/>
</dbReference>
<evidence type="ECO:0000313" key="12">
    <source>
        <dbReference type="Proteomes" id="UP000001940"/>
    </source>
</evidence>
<dbReference type="Bgee" id="WBGene00008787">
    <property type="expression patterns" value="Expressed in material anatomical entity and 4 other cell types or tissues"/>
</dbReference>
<dbReference type="SMR" id="O62165"/>
<dbReference type="IntAct" id="O62165">
    <property type="interactions" value="1"/>
</dbReference>
<evidence type="ECO:0000256" key="5">
    <source>
        <dbReference type="ARBA" id="ARBA00022692"/>
    </source>
</evidence>
<sequence>MKARKILITVAILASLLAYRYYSQRTMEFLIEEDQMCLQREWYESSQINSTADYGNSYQISFSDVQSTFKWIHIPKISGSPEILLIVLSRPDDFSRRNVIRHTWMSQENEIKYLFLIGLGANMDGKIKEVVMAEAKLFGDIVVTSMEDRYSKLSFKTLTLLLFGVSKVPSAQLIGKIDGDVLFFPNLFLSTIKNENSMINVTSASVYGKIAEAGVPIVSNCCKRFLKYNFRRNSLISFGCTRYAFYLAGPFYLVTRSAALRLLEASKHRNFHKIEDTLITGVLADDTDVSRVQLHRINLGQEKGTDLVFAWHSPLNDPEYKDLYYKTMSSQQFKEKLRLQEINVT</sequence>
<evidence type="ECO:0000313" key="13">
    <source>
        <dbReference type="WormBase" id="F14B6.6a"/>
    </source>
</evidence>
<dbReference type="GO" id="GO:0006493">
    <property type="term" value="P:protein O-linked glycosylation"/>
    <property type="evidence" value="ECO:0000318"/>
    <property type="project" value="GO_Central"/>
</dbReference>
<dbReference type="WormBase" id="F14B6.6a">
    <property type="protein sequence ID" value="CE25856"/>
    <property type="gene ID" value="WBGene00008787"/>
</dbReference>
<dbReference type="GO" id="GO:0000139">
    <property type="term" value="C:Golgi membrane"/>
    <property type="evidence" value="ECO:0000318"/>
    <property type="project" value="GO_Central"/>
</dbReference>
<evidence type="ECO:0000256" key="7">
    <source>
        <dbReference type="ARBA" id="ARBA00022989"/>
    </source>
</evidence>
<dbReference type="PIR" id="T20879">
    <property type="entry name" value="T20879"/>
</dbReference>
<evidence type="ECO:0000256" key="6">
    <source>
        <dbReference type="ARBA" id="ARBA00022968"/>
    </source>
</evidence>
<evidence type="ECO:0000256" key="1">
    <source>
        <dbReference type="ARBA" id="ARBA00004323"/>
    </source>
</evidence>
<comment type="similarity">
    <text evidence="2 10">Belongs to the glycosyltransferase 31 family.</text>
</comment>
<keyword evidence="5" id="KW-0812">Transmembrane</keyword>
<dbReference type="EMBL" id="BX284601">
    <property type="protein sequence ID" value="CAB04109.3"/>
    <property type="molecule type" value="Genomic_DNA"/>
</dbReference>
<dbReference type="DIP" id="DIP-24533N"/>
<evidence type="ECO:0000256" key="8">
    <source>
        <dbReference type="ARBA" id="ARBA00023034"/>
    </source>
</evidence>
<dbReference type="CTD" id="173105"/>
<dbReference type="PhylomeDB" id="O62165"/>
<dbReference type="Proteomes" id="UP000001940">
    <property type="component" value="Chromosome I"/>
</dbReference>
<dbReference type="GeneID" id="173105"/>
<evidence type="ECO:0000256" key="2">
    <source>
        <dbReference type="ARBA" id="ARBA00008661"/>
    </source>
</evidence>
<dbReference type="HOGENOM" id="CLU_045590_0_0_1"/>
<accession>O62165</accession>
<dbReference type="InterPro" id="IPR002659">
    <property type="entry name" value="Glyco_trans_31"/>
</dbReference>
<dbReference type="RefSeq" id="NP_001021108.1">
    <property type="nucleotide sequence ID" value="NM_001025937.2"/>
</dbReference>
<dbReference type="InParanoid" id="O62165"/>
<comment type="subcellular location">
    <subcellularLocation>
        <location evidence="1 10">Golgi apparatus membrane</location>
        <topology evidence="1 10">Single-pass type II membrane protein</topology>
    </subcellularLocation>
</comment>
<dbReference type="Pfam" id="PF01762">
    <property type="entry name" value="Galactosyl_T"/>
    <property type="match status" value="1"/>
</dbReference>
<keyword evidence="12" id="KW-1185">Reference proteome</keyword>
<proteinExistence type="inferred from homology"/>
<keyword evidence="6" id="KW-0735">Signal-anchor</keyword>
<dbReference type="CAZy" id="GT31">
    <property type="family name" value="Glycosyltransferase Family 31"/>
</dbReference>
<dbReference type="OrthoDB" id="6086505at2759"/>
<evidence type="ECO:0000256" key="10">
    <source>
        <dbReference type="RuleBase" id="RU363063"/>
    </source>
</evidence>
<reference evidence="11 12" key="1">
    <citation type="journal article" date="1998" name="Science">
        <title>Genome sequence of the nematode C. elegans: a platform for investigating biology.</title>
        <authorList>
            <consortium name="The C. elegans sequencing consortium"/>
            <person name="Sulson J.E."/>
            <person name="Waterston R."/>
        </authorList>
    </citation>
    <scope>NUCLEOTIDE SEQUENCE [LARGE SCALE GENOMIC DNA]</scope>
    <source>
        <strain evidence="11 12">Bristol N2</strain>
    </source>
</reference>